<evidence type="ECO:0000313" key="3">
    <source>
        <dbReference type="Proteomes" id="UP001260959"/>
    </source>
</evidence>
<dbReference type="Pfam" id="PF13687">
    <property type="entry name" value="DUF4153"/>
    <property type="match status" value="1"/>
</dbReference>
<feature type="transmembrane region" description="Helical" evidence="1">
    <location>
        <begin position="44"/>
        <end position="63"/>
    </location>
</feature>
<feature type="transmembrane region" description="Helical" evidence="1">
    <location>
        <begin position="216"/>
        <end position="238"/>
    </location>
</feature>
<dbReference type="InterPro" id="IPR025291">
    <property type="entry name" value="DUF4153"/>
</dbReference>
<feature type="transmembrane region" description="Helical" evidence="1">
    <location>
        <begin position="250"/>
        <end position="272"/>
    </location>
</feature>
<dbReference type="RefSeq" id="WP_309523045.1">
    <property type="nucleotide sequence ID" value="NZ_JAVIXS010000020.1"/>
</dbReference>
<feature type="transmembrane region" description="Helical" evidence="1">
    <location>
        <begin position="341"/>
        <end position="361"/>
    </location>
</feature>
<evidence type="ECO:0000256" key="1">
    <source>
        <dbReference type="SAM" id="Phobius"/>
    </source>
</evidence>
<feature type="transmembrane region" description="Helical" evidence="1">
    <location>
        <begin position="176"/>
        <end position="196"/>
    </location>
</feature>
<keyword evidence="3" id="KW-1185">Reference proteome</keyword>
<feature type="transmembrane region" description="Helical" evidence="1">
    <location>
        <begin position="317"/>
        <end position="335"/>
    </location>
</feature>
<reference evidence="2 3" key="1">
    <citation type="submission" date="2023-08" db="EMBL/GenBank/DDBJ databases">
        <authorList>
            <person name="Maltman C."/>
        </authorList>
    </citation>
    <scope>NUCLEOTIDE SEQUENCE [LARGE SCALE GENOMIC DNA]</scope>
    <source>
        <strain evidence="2 3">ES2</strain>
    </source>
</reference>
<accession>A0ABU1E9P6</accession>
<keyword evidence="1" id="KW-0472">Membrane</keyword>
<dbReference type="Proteomes" id="UP001260959">
    <property type="component" value="Unassembled WGS sequence"/>
</dbReference>
<gene>
    <name evidence="2" type="ORF">REB14_19625</name>
</gene>
<feature type="transmembrane region" description="Helical" evidence="1">
    <location>
        <begin position="139"/>
        <end position="164"/>
    </location>
</feature>
<feature type="transmembrane region" description="Helical" evidence="1">
    <location>
        <begin position="287"/>
        <end position="305"/>
    </location>
</feature>
<feature type="transmembrane region" description="Helical" evidence="1">
    <location>
        <begin position="75"/>
        <end position="92"/>
    </location>
</feature>
<protein>
    <submittedName>
        <fullName evidence="2">DUF4153 domain-containing protein</fullName>
    </submittedName>
</protein>
<organism evidence="2 3">
    <name type="scientific">Chryseobacterium metallicongregator</name>
    <dbReference type="NCBI Taxonomy" id="3073042"/>
    <lineage>
        <taxon>Bacteria</taxon>
        <taxon>Pseudomonadati</taxon>
        <taxon>Bacteroidota</taxon>
        <taxon>Flavobacteriia</taxon>
        <taxon>Flavobacteriales</taxon>
        <taxon>Weeksellaceae</taxon>
        <taxon>Chryseobacterium group</taxon>
        <taxon>Chryseobacterium</taxon>
    </lineage>
</organism>
<name>A0ABU1E9P6_9FLAO</name>
<dbReference type="EMBL" id="JAVIXS010000020">
    <property type="protein sequence ID" value="MDR4954397.1"/>
    <property type="molecule type" value="Genomic_DNA"/>
</dbReference>
<comment type="caution">
    <text evidence="2">The sequence shown here is derived from an EMBL/GenBank/DDBJ whole genome shotgun (WGS) entry which is preliminary data.</text>
</comment>
<feature type="transmembrane region" description="Helical" evidence="1">
    <location>
        <begin position="16"/>
        <end position="37"/>
    </location>
</feature>
<keyword evidence="1" id="KW-1133">Transmembrane helix</keyword>
<evidence type="ECO:0000313" key="2">
    <source>
        <dbReference type="EMBL" id="MDR4954397.1"/>
    </source>
</evidence>
<sequence length="594" mass="69051">MKTKFQETLSRANEVIFRYPMILAMALLAAIGTICIVETERSEITSYIKFTICSCLGISLMFALKMLSQRIGKELLLHVSGIIFLIGFYYILPDKKNSFTEVYAYIIAVTALLSHLLVSFVPFLKKDRELRFWQYNKNLFINIFLTAVFTGVLTGGMELAILAVDKLFDFNFHDRIYRDTFFVLSIFGSSFIFLLFNDKGLNNLEKDGTYPVVLKFFTQFILIPLLLIYVTILYFYSVKILINWQLPRGWVSYLVLAYSIVGILALLLVHPLKEENAKSWVRIFSKAFYYTIVPLIILLFTAIFTRILEYGYTEPRYFVLLLALWLLSIVVYFIFNKKATIKFIPVSLFLFGAFALIFPYLNAFSVAKRSQKTELMNILNQHQLMSAGKINFQKKVTDTVRNEIADKFEFLAERRQSEFLSALLNEKDQAELADNIEKGTFYSINYDIQSKFSDVNVTAKNRAYEMNRIVLVREEQAVELGNYQYLISFHRYSRDPQKLNDDQFELTDQLTEESSLKLSLNSKEEVDFGPQIIKLFEKNKNKKGNVVIPEIAMESDLGKYHVKLIFSEITREKYSDNDTASIYYENVYILIKLK</sequence>
<feature type="transmembrane region" description="Helical" evidence="1">
    <location>
        <begin position="104"/>
        <end position="124"/>
    </location>
</feature>
<keyword evidence="1" id="KW-0812">Transmembrane</keyword>
<proteinExistence type="predicted"/>